<dbReference type="PANTHER" id="PTHR30545">
    <property type="entry name" value="SUGAR FERMENTATION STIMULATION PROTEIN A"/>
    <property type="match status" value="1"/>
</dbReference>
<dbReference type="Proteomes" id="UP001215956">
    <property type="component" value="Unassembled WGS sequence"/>
</dbReference>
<evidence type="ECO:0000256" key="1">
    <source>
        <dbReference type="HAMAP-Rule" id="MF_00095"/>
    </source>
</evidence>
<reference evidence="4 5" key="1">
    <citation type="submission" date="2023-03" db="EMBL/GenBank/DDBJ databases">
        <title>Whole genome sequencing of Methanotrichaceae archaeon M04Ac.</title>
        <authorList>
            <person name="Khomyakova M.A."/>
            <person name="Merkel A.Y."/>
            <person name="Slobodkin A.I."/>
        </authorList>
    </citation>
    <scope>NUCLEOTIDE SEQUENCE [LARGE SCALE GENOMIC DNA]</scope>
    <source>
        <strain evidence="4 5">M04Ac</strain>
    </source>
</reference>
<dbReference type="Gene3D" id="3.40.1350.60">
    <property type="match status" value="1"/>
</dbReference>
<protein>
    <recommendedName>
        <fullName evidence="1">Sugar fermentation stimulation protein homolog</fullName>
    </recommendedName>
</protein>
<dbReference type="CDD" id="cd22359">
    <property type="entry name" value="SfsA-like_bacterial"/>
    <property type="match status" value="1"/>
</dbReference>
<sequence length="242" mass="26028">MAARLKIEGDMAAGKFLSRTSRFSILAELGIEGGEGRVVDCHLPNSGRLAELLVPKAPLILRPADDPERRKTKFDVFAVAAGGKTVVVDSRAANMIAKEGFASGELSKFSGYSLVRTEPPFGRSRLDFLLAGERPAIVEVKSCTLVRDGVALFPDAPTKRGRRHLQELLRAQHEGYRACVLFVVMREDAAALAPNDETDPAFGAALREAAAGGVEAIAIVARYKDGWLEVAGEVPVELFSPK</sequence>
<evidence type="ECO:0000313" key="5">
    <source>
        <dbReference type="Proteomes" id="UP001215956"/>
    </source>
</evidence>
<name>A0ABT5XG78_9EURY</name>
<feature type="domain" description="SfsA N-terminal OB" evidence="3">
    <location>
        <begin position="17"/>
        <end position="88"/>
    </location>
</feature>
<dbReference type="Pfam" id="PF03749">
    <property type="entry name" value="SfsA"/>
    <property type="match status" value="1"/>
</dbReference>
<proteinExistence type="inferred from homology"/>
<dbReference type="InterPro" id="IPR005224">
    <property type="entry name" value="SfsA"/>
</dbReference>
<dbReference type="EMBL" id="JARFPL010000026">
    <property type="protein sequence ID" value="MDF0593672.1"/>
    <property type="molecule type" value="Genomic_DNA"/>
</dbReference>
<organism evidence="4 5">
    <name type="scientific">Candidatus Methanocrinis alkalitolerans</name>
    <dbReference type="NCBI Taxonomy" id="3033395"/>
    <lineage>
        <taxon>Archaea</taxon>
        <taxon>Methanobacteriati</taxon>
        <taxon>Methanobacteriota</taxon>
        <taxon>Stenosarchaea group</taxon>
        <taxon>Methanomicrobia</taxon>
        <taxon>Methanotrichales</taxon>
        <taxon>Methanotrichaceae</taxon>
        <taxon>Methanocrinis</taxon>
    </lineage>
</organism>
<comment type="caution">
    <text evidence="4">The sequence shown here is derived from an EMBL/GenBank/DDBJ whole genome shotgun (WGS) entry which is preliminary data.</text>
</comment>
<accession>A0ABT5XG78</accession>
<dbReference type="PANTHER" id="PTHR30545:SF2">
    <property type="entry name" value="SUGAR FERMENTATION STIMULATION PROTEIN A"/>
    <property type="match status" value="1"/>
</dbReference>
<dbReference type="Gene3D" id="2.40.50.580">
    <property type="match status" value="1"/>
</dbReference>
<dbReference type="NCBIfam" id="TIGR00230">
    <property type="entry name" value="sfsA"/>
    <property type="match status" value="1"/>
</dbReference>
<dbReference type="InterPro" id="IPR040452">
    <property type="entry name" value="SfsA_C"/>
</dbReference>
<comment type="similarity">
    <text evidence="1">Belongs to the SfsA family.</text>
</comment>
<evidence type="ECO:0000259" key="2">
    <source>
        <dbReference type="Pfam" id="PF03749"/>
    </source>
</evidence>
<dbReference type="InterPro" id="IPR041465">
    <property type="entry name" value="SfsA_N"/>
</dbReference>
<feature type="domain" description="Sugar fermentation stimulation protein C-terminal" evidence="2">
    <location>
        <begin position="92"/>
        <end position="224"/>
    </location>
</feature>
<gene>
    <name evidence="1 4" type="primary">sfsA</name>
    <name evidence="4" type="ORF">P0O24_08755</name>
</gene>
<keyword evidence="5" id="KW-1185">Reference proteome</keyword>
<dbReference type="Pfam" id="PF17746">
    <property type="entry name" value="SfsA_N"/>
    <property type="match status" value="1"/>
</dbReference>
<evidence type="ECO:0000313" key="4">
    <source>
        <dbReference type="EMBL" id="MDF0593672.1"/>
    </source>
</evidence>
<dbReference type="HAMAP" id="MF_00095">
    <property type="entry name" value="SfsA"/>
    <property type="match status" value="1"/>
</dbReference>
<evidence type="ECO:0000259" key="3">
    <source>
        <dbReference type="Pfam" id="PF17746"/>
    </source>
</evidence>
<dbReference type="RefSeq" id="WP_316969374.1">
    <property type="nucleotide sequence ID" value="NZ_JARFPL010000026.1"/>
</dbReference>